<name>B8ILT1_METNO</name>
<sequence>MGLTPRQIDALAIAEMIAMGEGFRAFHGAEDRPEEPDLDEFYRALAEARGG</sequence>
<protein>
    <submittedName>
        <fullName evidence="1">Uncharacterized protein</fullName>
    </submittedName>
</protein>
<dbReference type="Proteomes" id="UP000008207">
    <property type="component" value="Chromosome"/>
</dbReference>
<dbReference type="EMBL" id="CP001349">
    <property type="protein sequence ID" value="ACL62056.1"/>
    <property type="molecule type" value="Genomic_DNA"/>
</dbReference>
<dbReference type="KEGG" id="mno:Mnod_7317"/>
<dbReference type="STRING" id="460265.Mnod_7317"/>
<reference evidence="1 2" key="1">
    <citation type="submission" date="2009-01" db="EMBL/GenBank/DDBJ databases">
        <title>Complete sequence of chromosome of Methylobacterium nodulans ORS 2060.</title>
        <authorList>
            <consortium name="US DOE Joint Genome Institute"/>
            <person name="Lucas S."/>
            <person name="Copeland A."/>
            <person name="Lapidus A."/>
            <person name="Glavina del Rio T."/>
            <person name="Dalin E."/>
            <person name="Tice H."/>
            <person name="Bruce D."/>
            <person name="Goodwin L."/>
            <person name="Pitluck S."/>
            <person name="Sims D."/>
            <person name="Brettin T."/>
            <person name="Detter J.C."/>
            <person name="Han C."/>
            <person name="Larimer F."/>
            <person name="Land M."/>
            <person name="Hauser L."/>
            <person name="Kyrpides N."/>
            <person name="Ivanova N."/>
            <person name="Marx C.J."/>
            <person name="Richardson P."/>
        </authorList>
    </citation>
    <scope>NUCLEOTIDE SEQUENCE [LARGE SCALE GENOMIC DNA]</scope>
    <source>
        <strain evidence="2">LMG 21967 / CNCM I-2342 / ORS 2060</strain>
    </source>
</reference>
<organism evidence="1 2">
    <name type="scientific">Methylobacterium nodulans (strain LMG 21967 / CNCM I-2342 / ORS 2060)</name>
    <dbReference type="NCBI Taxonomy" id="460265"/>
    <lineage>
        <taxon>Bacteria</taxon>
        <taxon>Pseudomonadati</taxon>
        <taxon>Pseudomonadota</taxon>
        <taxon>Alphaproteobacteria</taxon>
        <taxon>Hyphomicrobiales</taxon>
        <taxon>Methylobacteriaceae</taxon>
        <taxon>Methylobacterium</taxon>
    </lineage>
</organism>
<keyword evidence="2" id="KW-1185">Reference proteome</keyword>
<gene>
    <name evidence="1" type="ordered locus">Mnod_7317</name>
</gene>
<evidence type="ECO:0000313" key="1">
    <source>
        <dbReference type="EMBL" id="ACL62056.1"/>
    </source>
</evidence>
<proteinExistence type="predicted"/>
<dbReference type="AlphaFoldDB" id="B8ILT1"/>
<dbReference type="HOGENOM" id="CLU_3100723_0_0_5"/>
<evidence type="ECO:0000313" key="2">
    <source>
        <dbReference type="Proteomes" id="UP000008207"/>
    </source>
</evidence>
<accession>B8ILT1</accession>